<sequence>MYLAAYHFDGDPGVLAAAYHRLMAGFPEDAILLHAAVRRPDGFTVYDACPDVETFRSFSTGDEFREMLSAVGLPAPRVEPLGEVESSLVRQVTT</sequence>
<dbReference type="RefSeq" id="WP_033089272.1">
    <property type="nucleotide sequence ID" value="NZ_AP017900.1"/>
</dbReference>
<gene>
    <name evidence="1" type="ORF">NS506_04624</name>
    <name evidence="2" type="ORF">NSK11_contig00097-0007</name>
</gene>
<evidence type="ECO:0008006" key="5">
    <source>
        <dbReference type="Google" id="ProtNLM"/>
    </source>
</evidence>
<evidence type="ECO:0000313" key="3">
    <source>
        <dbReference type="Proteomes" id="UP000037179"/>
    </source>
</evidence>
<protein>
    <recommendedName>
        <fullName evidence="5">Antibiotic biosynthesis monooxygenase</fullName>
    </recommendedName>
</protein>
<keyword evidence="3" id="KW-1185">Reference proteome</keyword>
<dbReference type="GeneID" id="93374823"/>
<evidence type="ECO:0000313" key="1">
    <source>
        <dbReference type="EMBL" id="APA98672.1"/>
    </source>
</evidence>
<dbReference type="Proteomes" id="UP000180166">
    <property type="component" value="Chromosome"/>
</dbReference>
<evidence type="ECO:0000313" key="2">
    <source>
        <dbReference type="EMBL" id="GAP30874.1"/>
    </source>
</evidence>
<dbReference type="AlphaFoldDB" id="A0A0B8NAQ9"/>
<evidence type="ECO:0000313" key="4">
    <source>
        <dbReference type="Proteomes" id="UP000180166"/>
    </source>
</evidence>
<reference evidence="3" key="1">
    <citation type="submission" date="2015-07" db="EMBL/GenBank/DDBJ databases">
        <title>Nocardia seriolae U-1 whole genome shotgun sequence.</title>
        <authorList>
            <person name="Imajoh M."/>
            <person name="Fukumoto Y."/>
            <person name="Sukeda M."/>
            <person name="Yamane J."/>
            <person name="Yamasaki K."/>
            <person name="Shimizu M."/>
            <person name="Ohnishi K."/>
            <person name="Oshima S."/>
        </authorList>
    </citation>
    <scope>NUCLEOTIDE SEQUENCE [LARGE SCALE GENOMIC DNA]</scope>
    <source>
        <strain evidence="3">U-1</strain>
    </source>
</reference>
<dbReference type="Proteomes" id="UP000037179">
    <property type="component" value="Unassembled WGS sequence"/>
</dbReference>
<dbReference type="EMBL" id="BBYQ01000097">
    <property type="protein sequence ID" value="GAP30874.1"/>
    <property type="molecule type" value="Genomic_DNA"/>
</dbReference>
<reference evidence="2 3" key="2">
    <citation type="journal article" date="2016" name="Genome Announc.">
        <title>Draft Genome Sequence of Erythromycin- and Oxytetracycline-Sensitive Nocardia seriolae Strain U-1 (NBRC 110359).</title>
        <authorList>
            <person name="Imajoh M."/>
            <person name="Sukeda M."/>
            <person name="Shimizu M."/>
            <person name="Yamane J."/>
            <person name="Ohnishi K."/>
            <person name="Oshima S."/>
        </authorList>
    </citation>
    <scope>NUCLEOTIDE SEQUENCE [LARGE SCALE GENOMIC DNA]</scope>
    <source>
        <strain evidence="2 3">U-1</strain>
    </source>
</reference>
<accession>A0A0B8NAQ9</accession>
<organism evidence="2 3">
    <name type="scientific">Nocardia seriolae</name>
    <dbReference type="NCBI Taxonomy" id="37332"/>
    <lineage>
        <taxon>Bacteria</taxon>
        <taxon>Bacillati</taxon>
        <taxon>Actinomycetota</taxon>
        <taxon>Actinomycetes</taxon>
        <taxon>Mycobacteriales</taxon>
        <taxon>Nocardiaceae</taxon>
        <taxon>Nocardia</taxon>
    </lineage>
</organism>
<proteinExistence type="predicted"/>
<name>A0A0B8NAQ9_9NOCA</name>
<reference evidence="1 4" key="3">
    <citation type="submission" date="2016-10" db="EMBL/GenBank/DDBJ databases">
        <title>Genome sequence of Nocardia seriolae strain EM150506, isolated from Anguila japonica.</title>
        <authorList>
            <person name="Han H.-J."/>
        </authorList>
    </citation>
    <scope>NUCLEOTIDE SEQUENCE [LARGE SCALE GENOMIC DNA]</scope>
    <source>
        <strain evidence="1 4">EM150506</strain>
    </source>
</reference>
<dbReference type="OrthoDB" id="4949218at2"/>
<dbReference type="EMBL" id="CP017839">
    <property type="protein sequence ID" value="APA98672.1"/>
    <property type="molecule type" value="Genomic_DNA"/>
</dbReference>
<dbReference type="KEGG" id="nsr:NS506_04624"/>